<keyword evidence="3" id="KW-1185">Reference proteome</keyword>
<accession>A0A3S1BEB4</accession>
<reference evidence="2 3" key="1">
    <citation type="submission" date="2019-01" db="EMBL/GenBank/DDBJ databases">
        <title>A draft genome assembly of the solar-powered sea slug Elysia chlorotica.</title>
        <authorList>
            <person name="Cai H."/>
            <person name="Li Q."/>
            <person name="Fang X."/>
            <person name="Li J."/>
            <person name="Curtis N.E."/>
            <person name="Altenburger A."/>
            <person name="Shibata T."/>
            <person name="Feng M."/>
            <person name="Maeda T."/>
            <person name="Schwartz J.A."/>
            <person name="Shigenobu S."/>
            <person name="Lundholm N."/>
            <person name="Nishiyama T."/>
            <person name="Yang H."/>
            <person name="Hasebe M."/>
            <person name="Li S."/>
            <person name="Pierce S.K."/>
            <person name="Wang J."/>
        </authorList>
    </citation>
    <scope>NUCLEOTIDE SEQUENCE [LARGE SCALE GENOMIC DNA]</scope>
    <source>
        <strain evidence="2">EC2010</strain>
        <tissue evidence="2">Whole organism of an adult</tissue>
    </source>
</reference>
<organism evidence="2 3">
    <name type="scientific">Elysia chlorotica</name>
    <name type="common">Eastern emerald elysia</name>
    <name type="synonym">Sea slug</name>
    <dbReference type="NCBI Taxonomy" id="188477"/>
    <lineage>
        <taxon>Eukaryota</taxon>
        <taxon>Metazoa</taxon>
        <taxon>Spiralia</taxon>
        <taxon>Lophotrochozoa</taxon>
        <taxon>Mollusca</taxon>
        <taxon>Gastropoda</taxon>
        <taxon>Heterobranchia</taxon>
        <taxon>Euthyneura</taxon>
        <taxon>Panpulmonata</taxon>
        <taxon>Sacoglossa</taxon>
        <taxon>Placobranchoidea</taxon>
        <taxon>Plakobranchidae</taxon>
        <taxon>Elysia</taxon>
    </lineage>
</organism>
<evidence type="ECO:0000313" key="3">
    <source>
        <dbReference type="Proteomes" id="UP000271974"/>
    </source>
</evidence>
<dbReference type="InterPro" id="IPR008906">
    <property type="entry name" value="HATC_C_dom"/>
</dbReference>
<comment type="caution">
    <text evidence="2">The sequence shown here is derived from an EMBL/GenBank/DDBJ whole genome shotgun (WGS) entry which is preliminary data.</text>
</comment>
<feature type="domain" description="HAT C-terminal dimerisation" evidence="1">
    <location>
        <begin position="364"/>
        <end position="431"/>
    </location>
</feature>
<evidence type="ECO:0000259" key="1">
    <source>
        <dbReference type="Pfam" id="PF05699"/>
    </source>
</evidence>
<gene>
    <name evidence="2" type="ORF">EGW08_010595</name>
</gene>
<evidence type="ECO:0000313" key="2">
    <source>
        <dbReference type="EMBL" id="RUS81632.1"/>
    </source>
</evidence>
<dbReference type="PANTHER" id="PTHR37162">
    <property type="entry name" value="HAT FAMILY DIMERISATION DOMAINCONTAINING PROTEIN-RELATED"/>
    <property type="match status" value="1"/>
</dbReference>
<dbReference type="EMBL" id="RQTK01000326">
    <property type="protein sequence ID" value="RUS81632.1"/>
    <property type="molecule type" value="Genomic_DNA"/>
</dbReference>
<protein>
    <recommendedName>
        <fullName evidence="1">HAT C-terminal dimerisation domain-containing protein</fullName>
    </recommendedName>
</protein>
<dbReference type="AlphaFoldDB" id="A0A3S1BEB4"/>
<dbReference type="Pfam" id="PF05699">
    <property type="entry name" value="Dimer_Tnp_hAT"/>
    <property type="match status" value="1"/>
</dbReference>
<sequence length="527" mass="60266">MSSLSDSAAYMRGSKNGYEVKLRDDAPHLLQIDGDACHHIHNITKHFSSELDPENHLAHLIDDINRDFHYSPDIKSDFLNICKILGVPDKQPKERVAHRWMSLLDSALSLDELADPLTVLYYSWLNTKDRALYKDTIIKIFRNYKVSDAGRQTIYAAMRTLKLKEKNMSPKGVNRKQRVCVKIIYKRKITDLLTKAVIEVFPRFKNFILAFETKRPMLHKLHDRMVQLFRDFLKYFIKAQEIRASGKKLKELNLCDKTKHIPIEHIPMGKCEDTLTSCSKEDILKFRTKLHSSFISTAKYMQKKLPLSNTVLSTLSLLDPLAFGQTETGILLKKLPDFFPTIDAPGFSSEIMDMQADVDIVAAEGVDLDVWWSSVFKLNRYPSVEKVVTACLSIFTGPRVEQSFSMMNNIISSKTSSLLVTTYEAILFIKYLLLAQKTTAIKQTGAEHTLEVFMSLARELPNVIKEEELGALDSELRQFVIDDDVSMIDADSTISSDVEFRLDTSWWTPIFHLTLKVELPDINICQG</sequence>
<dbReference type="GO" id="GO:0046983">
    <property type="term" value="F:protein dimerization activity"/>
    <property type="evidence" value="ECO:0007669"/>
    <property type="project" value="InterPro"/>
</dbReference>
<dbReference type="Proteomes" id="UP000271974">
    <property type="component" value="Unassembled WGS sequence"/>
</dbReference>
<proteinExistence type="predicted"/>
<dbReference type="InterPro" id="IPR012337">
    <property type="entry name" value="RNaseH-like_sf"/>
</dbReference>
<dbReference type="PANTHER" id="PTHR37162:SF1">
    <property type="entry name" value="BED-TYPE DOMAIN-CONTAINING PROTEIN"/>
    <property type="match status" value="1"/>
</dbReference>
<dbReference type="SUPFAM" id="SSF53098">
    <property type="entry name" value="Ribonuclease H-like"/>
    <property type="match status" value="1"/>
</dbReference>
<dbReference type="OrthoDB" id="6156863at2759"/>
<name>A0A3S1BEB4_ELYCH</name>